<dbReference type="Pfam" id="PF00432">
    <property type="entry name" value="Prenyltrans"/>
    <property type="match status" value="1"/>
</dbReference>
<dbReference type="GeneID" id="37007800"/>
<keyword evidence="6" id="KW-0677">Repeat</keyword>
<dbReference type="GO" id="GO:0046872">
    <property type="term" value="F:metal ion binding"/>
    <property type="evidence" value="ECO:0007669"/>
    <property type="project" value="UniProtKB-KW"/>
</dbReference>
<keyword evidence="10" id="KW-1185">Reference proteome</keyword>
<dbReference type="EMBL" id="PKFO01000010">
    <property type="protein sequence ID" value="PVH22750.1"/>
    <property type="molecule type" value="Genomic_DNA"/>
</dbReference>
<dbReference type="PANTHER" id="PTHR11774">
    <property type="entry name" value="GERANYLGERANYL TRANSFERASE TYPE BETA SUBUNIT"/>
    <property type="match status" value="1"/>
</dbReference>
<proteinExistence type="inferred from homology"/>
<evidence type="ECO:0000313" key="9">
    <source>
        <dbReference type="EMBL" id="PVH22750.1"/>
    </source>
</evidence>
<comment type="caution">
    <text evidence="9">The sequence shown here is derived from an EMBL/GenBank/DDBJ whole genome shotgun (WGS) entry which is preliminary data.</text>
</comment>
<sequence length="384" mass="43410">MSFLPEKHANYFRLCSKSMPEKAQSEDSNKLALIYFAVHGLALLGRLETEVDRESGVADIYAHLIPSLDGEMEGFRASQTFALEERMNEYDLPNLSATFFALATLLAFDEDYSKKLDRHKTMRFVSRSQILEGENAGSFRPVLDTEGHPWGESDLRLCYIAAGIRKMLGYEKLPENERTNDIDVAKLEAFILDKVNFNGGLSSSSHTESHSGLTFCGIAALRLLGCDLSAPQYTDWVELTKNWLVHRQVAYPSELYKGVSYEYYEPSDVGGFNGRENKFADTCYSWWVMGSLRLLSEDGVQLINAEGILDYLLDRTQHKLIGGFGKDTEAFPDPFHSFLAICSISLLKHSLPDLNIEGTDRLDGVDEELVISQRSRNFLDHLWR</sequence>
<dbReference type="STRING" id="45357.A0A2V1AXC5"/>
<comment type="cofactor">
    <cofactor evidence="1">
        <name>Zn(2+)</name>
        <dbReference type="ChEBI" id="CHEBI:29105"/>
    </cofactor>
</comment>
<evidence type="ECO:0000256" key="6">
    <source>
        <dbReference type="ARBA" id="ARBA00022737"/>
    </source>
</evidence>
<evidence type="ECO:0000256" key="7">
    <source>
        <dbReference type="ARBA" id="ARBA00022833"/>
    </source>
</evidence>
<keyword evidence="5" id="KW-0479">Metal-binding</keyword>
<dbReference type="Gene3D" id="1.50.10.20">
    <property type="match status" value="1"/>
</dbReference>
<dbReference type="PANTHER" id="PTHR11774:SF4">
    <property type="entry name" value="GERANYLGERANYL TRANSFERASE TYPE-1 SUBUNIT BETA"/>
    <property type="match status" value="1"/>
</dbReference>
<dbReference type="VEuPathDB" id="FungiDB:CXQ85_002469"/>
<dbReference type="RefSeq" id="XP_025343690.1">
    <property type="nucleotide sequence ID" value="XM_025486140.1"/>
</dbReference>
<evidence type="ECO:0000256" key="1">
    <source>
        <dbReference type="ARBA" id="ARBA00001947"/>
    </source>
</evidence>
<keyword evidence="4" id="KW-0808">Transferase</keyword>
<dbReference type="InterPro" id="IPR001330">
    <property type="entry name" value="Prenyltrans"/>
</dbReference>
<comment type="similarity">
    <text evidence="2">Belongs to the protein prenyltransferase subunit beta family.</text>
</comment>
<dbReference type="InterPro" id="IPR045089">
    <property type="entry name" value="PGGT1B-like"/>
</dbReference>
<reference evidence="9 10" key="1">
    <citation type="submission" date="2017-12" db="EMBL/GenBank/DDBJ databases">
        <title>Genome Sequence of a Multidrug-Resistant Candida haemulonii Isolate from a Patient with Chronic Leg Ulcers in Israel.</title>
        <authorList>
            <person name="Chow N.A."/>
            <person name="Gade L."/>
            <person name="Batra D."/>
            <person name="Rowe L.A."/>
            <person name="Ben-Ami R."/>
            <person name="Loparev V.N."/>
            <person name="Litvintseva A.P."/>
        </authorList>
    </citation>
    <scope>NUCLEOTIDE SEQUENCE [LARGE SCALE GENOMIC DNA]</scope>
    <source>
        <strain evidence="9 10">B11899</strain>
    </source>
</reference>
<organism evidence="9 10">
    <name type="scientific">Candidozyma haemuli</name>
    <dbReference type="NCBI Taxonomy" id="45357"/>
    <lineage>
        <taxon>Eukaryota</taxon>
        <taxon>Fungi</taxon>
        <taxon>Dikarya</taxon>
        <taxon>Ascomycota</taxon>
        <taxon>Saccharomycotina</taxon>
        <taxon>Pichiomycetes</taxon>
        <taxon>Metschnikowiaceae</taxon>
        <taxon>Candidozyma</taxon>
    </lineage>
</organism>
<dbReference type="InterPro" id="IPR008930">
    <property type="entry name" value="Terpenoid_cyclase/PrenylTrfase"/>
</dbReference>
<dbReference type="GO" id="GO:0004662">
    <property type="term" value="F:CAAX-protein geranylgeranyltransferase activity"/>
    <property type="evidence" value="ECO:0007669"/>
    <property type="project" value="TreeGrafter"/>
</dbReference>
<protein>
    <recommendedName>
        <fullName evidence="8">Prenyltransferase alpha-alpha toroid domain-containing protein</fullName>
    </recommendedName>
</protein>
<evidence type="ECO:0000256" key="3">
    <source>
        <dbReference type="ARBA" id="ARBA00022602"/>
    </source>
</evidence>
<keyword evidence="7" id="KW-0862">Zinc</keyword>
<dbReference type="AlphaFoldDB" id="A0A2V1AXC5"/>
<evidence type="ECO:0000313" key="10">
    <source>
        <dbReference type="Proteomes" id="UP000244309"/>
    </source>
</evidence>
<evidence type="ECO:0000256" key="4">
    <source>
        <dbReference type="ARBA" id="ARBA00022679"/>
    </source>
</evidence>
<feature type="domain" description="Prenyltransferase alpha-alpha toroid" evidence="8">
    <location>
        <begin position="4"/>
        <end position="358"/>
    </location>
</feature>
<dbReference type="Proteomes" id="UP000244309">
    <property type="component" value="Unassembled WGS sequence"/>
</dbReference>
<dbReference type="SUPFAM" id="SSF48239">
    <property type="entry name" value="Terpenoid cyclases/Protein prenyltransferases"/>
    <property type="match status" value="1"/>
</dbReference>
<evidence type="ECO:0000259" key="8">
    <source>
        <dbReference type="Pfam" id="PF00432"/>
    </source>
</evidence>
<evidence type="ECO:0000256" key="5">
    <source>
        <dbReference type="ARBA" id="ARBA00022723"/>
    </source>
</evidence>
<keyword evidence="3" id="KW-0637">Prenyltransferase</keyword>
<name>A0A2V1AXC5_9ASCO</name>
<dbReference type="GO" id="GO:0005953">
    <property type="term" value="C:CAAX-protein geranylgeranyltransferase complex"/>
    <property type="evidence" value="ECO:0007669"/>
    <property type="project" value="TreeGrafter"/>
</dbReference>
<accession>A0A2V1AXC5</accession>
<gene>
    <name evidence="9" type="ORF">CXQ85_002469</name>
</gene>
<dbReference type="OrthoDB" id="24893at2759"/>
<evidence type="ECO:0000256" key="2">
    <source>
        <dbReference type="ARBA" id="ARBA00010497"/>
    </source>
</evidence>